<dbReference type="SUPFAM" id="SSF49899">
    <property type="entry name" value="Concanavalin A-like lectins/glucanases"/>
    <property type="match status" value="1"/>
</dbReference>
<dbReference type="InterPro" id="IPR013320">
    <property type="entry name" value="ConA-like_dom_sf"/>
</dbReference>
<name>A0A4R1BZ80_9ACTN</name>
<dbReference type="RefSeq" id="WP_131584325.1">
    <property type="nucleotide sequence ID" value="NZ_SJZJ01000019.1"/>
</dbReference>
<evidence type="ECO:0000313" key="2">
    <source>
        <dbReference type="Proteomes" id="UP000295453"/>
    </source>
</evidence>
<dbReference type="Proteomes" id="UP000295453">
    <property type="component" value="Unassembled WGS sequence"/>
</dbReference>
<protein>
    <submittedName>
        <fullName evidence="1">Uncharacterized protein</fullName>
    </submittedName>
</protein>
<dbReference type="EMBL" id="SJZJ01000019">
    <property type="protein sequence ID" value="TCJ23017.1"/>
    <property type="molecule type" value="Genomic_DNA"/>
</dbReference>
<dbReference type="Gene3D" id="2.60.120.200">
    <property type="match status" value="1"/>
</dbReference>
<accession>A0A4R1BZ80</accession>
<dbReference type="Gene3D" id="2.60.120.260">
    <property type="entry name" value="Galactose-binding domain-like"/>
    <property type="match status" value="1"/>
</dbReference>
<dbReference type="AlphaFoldDB" id="A0A4R1BZ80"/>
<organism evidence="1 2">
    <name type="scientific">Nocardioides jejuensis</name>
    <dbReference type="NCBI Taxonomy" id="2502782"/>
    <lineage>
        <taxon>Bacteria</taxon>
        <taxon>Bacillati</taxon>
        <taxon>Actinomycetota</taxon>
        <taxon>Actinomycetes</taxon>
        <taxon>Propionibacteriales</taxon>
        <taxon>Nocardioidaceae</taxon>
        <taxon>Nocardioides</taxon>
    </lineage>
</organism>
<proteinExistence type="predicted"/>
<keyword evidence="2" id="KW-1185">Reference proteome</keyword>
<evidence type="ECO:0000313" key="1">
    <source>
        <dbReference type="EMBL" id="TCJ23017.1"/>
    </source>
</evidence>
<dbReference type="OrthoDB" id="3445328at2"/>
<sequence>MTGLPAITVRLDDASNGGTFPYDITQYVRLADGVKVQRGRGDEFSEVQPSTLNLTLENIDGRFTLGSTVGGYGGALNTDRQIQFKATVGRNLYPDGSFETSESWVAQSGSDNPARDTAQAYVGTYSLKCSRGAGTANTYGSHTITSLLTAGAGTYSVNLRVWISSVITNVGTAGIRLGGTGVTAANFTSTVRDGWANLAFTFVWNGVGTVSLQAWDSLITAGALMYVDAVVVEAGSLMTAWEDSSPAVTTTRFTGFVQNWPVEWPNGSDLFALAPIGAVDRMARMARKTLRSVIEEEFLLDAPRLYFTLGDPAGATTAGESSGNGRPPLALAGSGSAVVFGNATGPGTDGLTAAQFTSGQKYLAATNMSVPLGAGPMAVAFYFSTTATSGDLVSINDDAIVVQLDGAGHVRMVTSGGTVTSSAVVNDGATHCVVANLVGGGSSGVLYVDGVSSGAPALSGLTSVTSVRVGGAAGSAAATFTGAIAHVALFPASVISPRPATYYTAGLTGFAGETSTARIARLASYSGVASGDQVLEAAVSLSTPFVEISGSSPVAAINAVAQAEGGVWFIRGDGKFVAQNRQHRALQVVPDLGISNNEVDPSSRVVADMQLVQNVVTASAGSNGATQTAASSTSRGMHGDYPQDLSGLLVGSDQAALDAAQWRVAKYGEPFKRIPDLGLDLLTLTAAQQTSAMAVEISDRLQLSGLPSQVGGVVNWLDLIVEGWTESLSADSWDWQANTSNFAAASAWVLEDGGFGSLAGSLGVLDVTTILSY</sequence>
<reference evidence="1 2" key="1">
    <citation type="submission" date="2019-03" db="EMBL/GenBank/DDBJ databases">
        <authorList>
            <person name="Kim M.K.M."/>
        </authorList>
    </citation>
    <scope>NUCLEOTIDE SEQUENCE [LARGE SCALE GENOMIC DNA]</scope>
    <source>
        <strain evidence="1 2">18JY15-6</strain>
    </source>
</reference>
<gene>
    <name evidence="1" type="ORF">EPD65_11690</name>
</gene>
<comment type="caution">
    <text evidence="1">The sequence shown here is derived from an EMBL/GenBank/DDBJ whole genome shotgun (WGS) entry which is preliminary data.</text>
</comment>